<dbReference type="Proteomes" id="UP000011910">
    <property type="component" value="Unassembled WGS sequence"/>
</dbReference>
<accession>M7NZ10</accession>
<dbReference type="InterPro" id="IPR018530">
    <property type="entry name" value="SiaC"/>
</dbReference>
<sequence length="120" mass="13973">MQIINLEGTEDTPKIILDKNNGIFEVSGRSLPEDSAEFYQPVLDWLEAYKEEANSSTDFVFKLEYFNTASSKLILDLLSQLEEIEGVTVHWYYHEDDEDMQEAGEEFSELVEVPFEFKTY</sequence>
<evidence type="ECO:0000313" key="3">
    <source>
        <dbReference type="Proteomes" id="UP000011910"/>
    </source>
</evidence>
<dbReference type="AlphaFoldDB" id="M7NZ10"/>
<proteinExistence type="predicted"/>
<keyword evidence="3" id="KW-1185">Reference proteome</keyword>
<dbReference type="RefSeq" id="WP_009194685.1">
    <property type="nucleotide sequence ID" value="NZ_AODQ01000022.1"/>
</dbReference>
<gene>
    <name evidence="2" type="ORF">ADICEAN_01285</name>
</gene>
<evidence type="ECO:0000313" key="2">
    <source>
        <dbReference type="EMBL" id="EMR03604.1"/>
    </source>
</evidence>
<dbReference type="OrthoDB" id="5297629at2"/>
<dbReference type="Pfam" id="PF09345">
    <property type="entry name" value="SiaC"/>
    <property type="match status" value="1"/>
</dbReference>
<dbReference type="PATRIC" id="fig|1279009.4.peg.1298"/>
<feature type="domain" description="SiaC family regulatory phosphoprotein" evidence="1">
    <location>
        <begin position="7"/>
        <end position="119"/>
    </location>
</feature>
<reference evidence="2 3" key="1">
    <citation type="journal article" date="2013" name="Genome Announc.">
        <title>Draft Genome Sequence of Cesiribacter andamanensis Strain AMV16T, Isolated from a Soil Sample from a Mud Volcano in the Andaman Islands, India.</title>
        <authorList>
            <person name="Shivaji S."/>
            <person name="Ara S."/>
            <person name="Begum Z."/>
            <person name="Srinivas T.N."/>
            <person name="Singh A."/>
            <person name="Kumar Pinnaka A."/>
        </authorList>
    </citation>
    <scope>NUCLEOTIDE SEQUENCE [LARGE SCALE GENOMIC DNA]</scope>
    <source>
        <strain evidence="2 3">AMV16</strain>
    </source>
</reference>
<evidence type="ECO:0000259" key="1">
    <source>
        <dbReference type="Pfam" id="PF09345"/>
    </source>
</evidence>
<dbReference type="eggNOG" id="ENOG5031W5M">
    <property type="taxonomic scope" value="Bacteria"/>
</dbReference>
<organism evidence="2 3">
    <name type="scientific">Cesiribacter andamanensis AMV16</name>
    <dbReference type="NCBI Taxonomy" id="1279009"/>
    <lineage>
        <taxon>Bacteria</taxon>
        <taxon>Pseudomonadati</taxon>
        <taxon>Bacteroidota</taxon>
        <taxon>Cytophagia</taxon>
        <taxon>Cytophagales</taxon>
        <taxon>Cesiribacteraceae</taxon>
        <taxon>Cesiribacter</taxon>
    </lineage>
</organism>
<name>M7NZ10_9BACT</name>
<comment type="caution">
    <text evidence="2">The sequence shown here is derived from an EMBL/GenBank/DDBJ whole genome shotgun (WGS) entry which is preliminary data.</text>
</comment>
<dbReference type="STRING" id="1279009.ADICEAN_01285"/>
<dbReference type="EMBL" id="AODQ01000022">
    <property type="protein sequence ID" value="EMR03604.1"/>
    <property type="molecule type" value="Genomic_DNA"/>
</dbReference>
<protein>
    <recommendedName>
        <fullName evidence="1">SiaC family regulatory phosphoprotein domain-containing protein</fullName>
    </recommendedName>
</protein>